<dbReference type="InterPro" id="IPR036322">
    <property type="entry name" value="WD40_repeat_dom_sf"/>
</dbReference>
<evidence type="ECO:0000256" key="1">
    <source>
        <dbReference type="ARBA" id="ARBA00008070"/>
    </source>
</evidence>
<dbReference type="STRING" id="1522189.A0A316W8N1"/>
<comment type="similarity">
    <text evidence="1">Belongs to the WD repeat L(2)GL family.</text>
</comment>
<keyword evidence="7" id="KW-1185">Reference proteome</keyword>
<dbReference type="GO" id="GO:0005886">
    <property type="term" value="C:plasma membrane"/>
    <property type="evidence" value="ECO:0007669"/>
    <property type="project" value="TreeGrafter"/>
</dbReference>
<dbReference type="PANTHER" id="PTHR10241">
    <property type="entry name" value="LETHAL 2 GIANT LARVAE PROTEIN"/>
    <property type="match status" value="1"/>
</dbReference>
<feature type="domain" description="Lethal giant larvae (Lgl)-like C-terminal" evidence="5">
    <location>
        <begin position="891"/>
        <end position="944"/>
    </location>
</feature>
<evidence type="ECO:0000313" key="7">
    <source>
        <dbReference type="Proteomes" id="UP000245783"/>
    </source>
</evidence>
<feature type="repeat" description="WD" evidence="3">
    <location>
        <begin position="288"/>
        <end position="329"/>
    </location>
</feature>
<proteinExistence type="inferred from homology"/>
<dbReference type="GO" id="GO:0006893">
    <property type="term" value="P:Golgi to plasma membrane transport"/>
    <property type="evidence" value="ECO:0007669"/>
    <property type="project" value="TreeGrafter"/>
</dbReference>
<dbReference type="RefSeq" id="XP_025372281.1">
    <property type="nucleotide sequence ID" value="XM_025515377.1"/>
</dbReference>
<dbReference type="GO" id="GO:0045159">
    <property type="term" value="F:myosin II binding"/>
    <property type="evidence" value="ECO:0007669"/>
    <property type="project" value="TreeGrafter"/>
</dbReference>
<dbReference type="Gene3D" id="2.130.10.10">
    <property type="entry name" value="YVTN repeat-like/Quinoprotein amine dehydrogenase"/>
    <property type="match status" value="1"/>
</dbReference>
<feature type="region of interest" description="Disordered" evidence="4">
    <location>
        <begin position="781"/>
        <end position="855"/>
    </location>
</feature>
<dbReference type="GO" id="GO:0006887">
    <property type="term" value="P:exocytosis"/>
    <property type="evidence" value="ECO:0007669"/>
    <property type="project" value="UniProtKB-KW"/>
</dbReference>
<reference evidence="6 7" key="1">
    <citation type="journal article" date="2018" name="Mol. Biol. Evol.">
        <title>Broad Genomic Sampling Reveals a Smut Pathogenic Ancestry of the Fungal Clade Ustilaginomycotina.</title>
        <authorList>
            <person name="Kijpornyongpan T."/>
            <person name="Mondo S.J."/>
            <person name="Barry K."/>
            <person name="Sandor L."/>
            <person name="Lee J."/>
            <person name="Lipzen A."/>
            <person name="Pangilinan J."/>
            <person name="LaButti K."/>
            <person name="Hainaut M."/>
            <person name="Henrissat B."/>
            <person name="Grigoriev I.V."/>
            <person name="Spatafora J.W."/>
            <person name="Aime M.C."/>
        </authorList>
    </citation>
    <scope>NUCLEOTIDE SEQUENCE [LARGE SCALE GENOMIC DNA]</scope>
    <source>
        <strain evidence="6 7">MCA 4658</strain>
    </source>
</reference>
<keyword evidence="2" id="KW-0268">Exocytosis</keyword>
<dbReference type="Proteomes" id="UP000245783">
    <property type="component" value="Unassembled WGS sequence"/>
</dbReference>
<dbReference type="InterPro" id="IPR015943">
    <property type="entry name" value="WD40/YVTN_repeat-like_dom_sf"/>
</dbReference>
<keyword evidence="3" id="KW-0853">WD repeat</keyword>
<feature type="compositionally biased region" description="Basic and acidic residues" evidence="4">
    <location>
        <begin position="1317"/>
        <end position="1333"/>
    </location>
</feature>
<feature type="region of interest" description="Disordered" evidence="4">
    <location>
        <begin position="1293"/>
        <end position="1344"/>
    </location>
</feature>
<feature type="region of interest" description="Disordered" evidence="4">
    <location>
        <begin position="121"/>
        <end position="151"/>
    </location>
</feature>
<dbReference type="PROSITE" id="PS50082">
    <property type="entry name" value="WD_REPEATS_2"/>
    <property type="match status" value="1"/>
</dbReference>
<dbReference type="OrthoDB" id="19944at2759"/>
<dbReference type="GO" id="GO:0005096">
    <property type="term" value="F:GTPase activator activity"/>
    <property type="evidence" value="ECO:0007669"/>
    <property type="project" value="TreeGrafter"/>
</dbReference>
<evidence type="ECO:0000256" key="4">
    <source>
        <dbReference type="SAM" id="MobiDB-lite"/>
    </source>
</evidence>
<dbReference type="InterPro" id="IPR013905">
    <property type="entry name" value="Lgl_C_dom"/>
</dbReference>
<name>A0A316W8N1_9BASI</name>
<dbReference type="GeneID" id="37037247"/>
<protein>
    <recommendedName>
        <fullName evidence="5">Lethal giant larvae (Lgl)-like C-terminal domain-containing protein</fullName>
    </recommendedName>
</protein>
<dbReference type="InParanoid" id="A0A316W8N1"/>
<evidence type="ECO:0000313" key="6">
    <source>
        <dbReference type="EMBL" id="PWN45121.1"/>
    </source>
</evidence>
<evidence type="ECO:0000256" key="3">
    <source>
        <dbReference type="PROSITE-ProRule" id="PRU00221"/>
    </source>
</evidence>
<feature type="region of interest" description="Disordered" evidence="4">
    <location>
        <begin position="753"/>
        <end position="772"/>
    </location>
</feature>
<dbReference type="GO" id="GO:0019905">
    <property type="term" value="F:syntaxin binding"/>
    <property type="evidence" value="ECO:0007669"/>
    <property type="project" value="TreeGrafter"/>
</dbReference>
<dbReference type="PANTHER" id="PTHR10241:SF25">
    <property type="entry name" value="TOMOSYN, ISOFORM C"/>
    <property type="match status" value="1"/>
</dbReference>
<accession>A0A316W8N1</accession>
<dbReference type="EMBL" id="KZ819357">
    <property type="protein sequence ID" value="PWN45121.1"/>
    <property type="molecule type" value="Genomic_DNA"/>
</dbReference>
<evidence type="ECO:0000256" key="2">
    <source>
        <dbReference type="ARBA" id="ARBA00022483"/>
    </source>
</evidence>
<dbReference type="Pfam" id="PF08596">
    <property type="entry name" value="Lgl_C"/>
    <property type="match status" value="1"/>
</dbReference>
<evidence type="ECO:0000259" key="5">
    <source>
        <dbReference type="Pfam" id="PF08596"/>
    </source>
</evidence>
<gene>
    <name evidence="6" type="ORF">IE81DRAFT_333518</name>
</gene>
<dbReference type="GO" id="GO:0005737">
    <property type="term" value="C:cytoplasm"/>
    <property type="evidence" value="ECO:0007669"/>
    <property type="project" value="TreeGrafter"/>
</dbReference>
<feature type="compositionally biased region" description="Low complexity" evidence="4">
    <location>
        <begin position="800"/>
        <end position="813"/>
    </location>
</feature>
<dbReference type="InterPro" id="IPR001680">
    <property type="entry name" value="WD40_rpt"/>
</dbReference>
<dbReference type="SMART" id="SM00320">
    <property type="entry name" value="WD40"/>
    <property type="match status" value="4"/>
</dbReference>
<sequence length="1390" mass="148752">MPPSWFRLPTRVPPELEEADWSGHLKDPHPTPFSDALISQLSLTGDVSAFAYDPVQGYLALGTTNGCLHLLGGTIRVSWALRPAVGIRHLAFRSGTGLLIVADQKDNLSIFDISRADPSLAPNAGGPSSAADSPSTTRIAAGIGPTTPGDALHPDTPMRIHAHSARNSVTCIETQPGHAHLWIGLRDGTVDAYDLDRLHLSPYRIPNLWWEEEEILRKSGVPDAPSRRHVPMVIDIKTHPLDLGRVLLAYEGGACLLDVKTRAVIRSFQLRLLPGAPGAGGAPDEILWTERASPATCVAWRPDGIIFAMGHADGVVSFWNVDDGDKPLLVRTLDQIDVDKPQAPSGDAHSHDSPSRFMREPIFKLAWSGFSSASWRDFAAQGTALTVLGGGVLDASSGVVSWHFPAYSAPVQLWASKTPEALAKLRNSLRSSIITEREARIQTKATCEDFLLLPAASPHYGGAFDATALLALIGSDPSLPPLQGATRGLQAFAFPAGAPTEQGLHIAGSKTSAAEELELPFSLAMTGSSAAKGVRLAQVGLHAYRKLVSVSSKSDPLGSWDAGVAEELARQSAADRHSQGLPLRGGEAHPTALNGATLESLLRESDRLTAYKIIVSWHHDGTIRFADASPHLLLKGRIDLPPEGSDPVTHPLPQPVLEEAFPKPLHHLTISLQDLVHGSHASRQHAAVFARLRASPSRMQILDVHFAPDALEIGVVLAGGALLHYRFDFANASETEAIRAQVAQEAAIDEEAAREFAEHTSEPPSAKSVELSKLDDAMRDVDLRDTPGPTSPSQRAEVQAPNSAASLNNAAMSRSGSHASAMAPPPRPRRDPKRLSVMPTSPPSARNLAGASRVRQEDNISAPVHSTSAPSTPLPVVRQIEPVGNFADWSQDGFKANLLIDLSRGGVTAAAVSDVGFIAIAYGAALAIIDLRVADIIYREGFGDGSDTPALSAGASSKEGKEYRKLVEEEGTDAISLLRLSMARTIEHNLLAPQLLVLRPNRVGIRTFLKAPNEWIVTRTGVVTFDDLHTPVDAYVLDSKGRECGATPLELRQGLREQDTPDDDDPERHEIHSLVLAGEQSESSFIVSFYIYVRAGVTGAKLAKVNVGERILRMQIVERFGQHVCMASTLSSTQVYSLPHLQHVVRLPSKHRRDAKATAAVDGQLLAPIPVSFSISRSGDVIELGPTLQDLRLSTLLGNVARPGVPALDLYSPTKASACPHHPGAVTAAVKGVTSWLSGKSSAIDAGSQLDELLAGATSGKRPEAPKLPEPKHVQMAAARELEIAERLAAREEAEARKNGVKSGGQSVRQPPPPRTLGERHSETVARETRDARNAAANARTAAEERGQLMGGLEESLGSLERGASQWLQNSRNMAMKASAKNTFTKTFGF</sequence>
<feature type="compositionally biased region" description="Low complexity" evidence="4">
    <location>
        <begin position="121"/>
        <end position="135"/>
    </location>
</feature>
<dbReference type="SUPFAM" id="SSF50978">
    <property type="entry name" value="WD40 repeat-like"/>
    <property type="match status" value="1"/>
</dbReference>
<organism evidence="6 7">
    <name type="scientific">Ceraceosorus guamensis</name>
    <dbReference type="NCBI Taxonomy" id="1522189"/>
    <lineage>
        <taxon>Eukaryota</taxon>
        <taxon>Fungi</taxon>
        <taxon>Dikarya</taxon>
        <taxon>Basidiomycota</taxon>
        <taxon>Ustilaginomycotina</taxon>
        <taxon>Exobasidiomycetes</taxon>
        <taxon>Ceraceosorales</taxon>
        <taxon>Ceraceosoraceae</taxon>
        <taxon>Ceraceosorus</taxon>
    </lineage>
</organism>